<comment type="caution">
    <text evidence="3">The sequence shown here is derived from an EMBL/GenBank/DDBJ whole genome shotgun (WGS) entry which is preliminary data.</text>
</comment>
<organism evidence="3 4">
    <name type="scientific">Geobacter hydrogenophilus</name>
    <dbReference type="NCBI Taxonomy" id="40983"/>
    <lineage>
        <taxon>Bacteria</taxon>
        <taxon>Pseudomonadati</taxon>
        <taxon>Thermodesulfobacteriota</taxon>
        <taxon>Desulfuromonadia</taxon>
        <taxon>Geobacterales</taxon>
        <taxon>Geobacteraceae</taxon>
        <taxon>Geobacter</taxon>
    </lineage>
</organism>
<dbReference type="InterPro" id="IPR014832">
    <property type="entry name" value="TnsA_C"/>
</dbReference>
<dbReference type="AlphaFoldDB" id="A0A9W6LC72"/>
<evidence type="ECO:0000313" key="4">
    <source>
        <dbReference type="Proteomes" id="UP001144352"/>
    </source>
</evidence>
<dbReference type="Gene3D" id="3.40.1350.10">
    <property type="match status" value="1"/>
</dbReference>
<dbReference type="EMBL" id="BSDS01000001">
    <property type="protein sequence ID" value="GLI37544.1"/>
    <property type="molecule type" value="Genomic_DNA"/>
</dbReference>
<accession>A0A9W6LC72</accession>
<dbReference type="InterPro" id="IPR014833">
    <property type="entry name" value="TnsA_N"/>
</dbReference>
<gene>
    <name evidence="3" type="ORF">GHYDROH2_10450</name>
</gene>
<evidence type="ECO:0008006" key="5">
    <source>
        <dbReference type="Google" id="ProtNLM"/>
    </source>
</evidence>
<reference evidence="3" key="1">
    <citation type="submission" date="2022-12" db="EMBL/GenBank/DDBJ databases">
        <title>Reference genome sequencing for broad-spectrum identification of bacterial and archaeal isolates by mass spectrometry.</title>
        <authorList>
            <person name="Sekiguchi Y."/>
            <person name="Tourlousse D.M."/>
        </authorList>
    </citation>
    <scope>NUCLEOTIDE SEQUENCE</scope>
    <source>
        <strain evidence="3">H2</strain>
    </source>
</reference>
<sequence length="219" mass="25284">MPVRKIPKTYRSISGRFPSAINGRCIGYESKLERDYYLRLEFDRTIASYEEQPIRLSGSVDGKEVSYTPDCLVIFLDGKPPRIVEVKSQEELDKKAEDLERRFSLARNHVEVQGGEFVIIKEKDIYDDALANYRLIYRFVKPPHNIETKRKLIIGILEHAGPLPLRDLLKSLGEDRIAQAHFTRAIWHMLYTREIEADLSKPISHSTILRISNGTENLS</sequence>
<evidence type="ECO:0000259" key="2">
    <source>
        <dbReference type="Pfam" id="PF08722"/>
    </source>
</evidence>
<protein>
    <recommendedName>
        <fullName evidence="5">TnsA endonuclease N-terminal domain-containing protein</fullName>
    </recommendedName>
</protein>
<dbReference type="GO" id="GO:0003676">
    <property type="term" value="F:nucleic acid binding"/>
    <property type="evidence" value="ECO:0007669"/>
    <property type="project" value="InterPro"/>
</dbReference>
<proteinExistence type="predicted"/>
<dbReference type="InterPro" id="IPR011856">
    <property type="entry name" value="tRNA_endonuc-like_dom_sf"/>
</dbReference>
<dbReference type="Pfam" id="PF08721">
    <property type="entry name" value="Tn7_Tnp_TnsA_C"/>
    <property type="match status" value="1"/>
</dbReference>
<dbReference type="Pfam" id="PF08722">
    <property type="entry name" value="Tn7_TnsA-like_N"/>
    <property type="match status" value="1"/>
</dbReference>
<evidence type="ECO:0000259" key="1">
    <source>
        <dbReference type="Pfam" id="PF08721"/>
    </source>
</evidence>
<dbReference type="RefSeq" id="WP_214185941.1">
    <property type="nucleotide sequence ID" value="NZ_BSDS01000001.1"/>
</dbReference>
<name>A0A9W6LC72_9BACT</name>
<keyword evidence="4" id="KW-1185">Reference proteome</keyword>
<dbReference type="Proteomes" id="UP001144352">
    <property type="component" value="Unassembled WGS sequence"/>
</dbReference>
<feature type="domain" description="TnsA endonuclease C-terminal" evidence="1">
    <location>
        <begin position="124"/>
        <end position="199"/>
    </location>
</feature>
<feature type="domain" description="TnsA endonuclease N-terminal" evidence="2">
    <location>
        <begin position="43"/>
        <end position="122"/>
    </location>
</feature>
<evidence type="ECO:0000313" key="3">
    <source>
        <dbReference type="EMBL" id="GLI37544.1"/>
    </source>
</evidence>